<name>A0A6I4TU82_9SPHN</name>
<gene>
    <name evidence="2" type="ORF">GRI97_07155</name>
</gene>
<keyword evidence="1" id="KW-0812">Transmembrane</keyword>
<proteinExistence type="predicted"/>
<accession>A0A6I4TU82</accession>
<organism evidence="2 3">
    <name type="scientific">Croceibacterium xixiisoli</name>
    <dbReference type="NCBI Taxonomy" id="1476466"/>
    <lineage>
        <taxon>Bacteria</taxon>
        <taxon>Pseudomonadati</taxon>
        <taxon>Pseudomonadota</taxon>
        <taxon>Alphaproteobacteria</taxon>
        <taxon>Sphingomonadales</taxon>
        <taxon>Erythrobacteraceae</taxon>
        <taxon>Croceibacterium</taxon>
    </lineage>
</organism>
<protein>
    <submittedName>
        <fullName evidence="2">Uncharacterized protein</fullName>
    </submittedName>
</protein>
<dbReference type="RefSeq" id="WP_161390366.1">
    <property type="nucleotide sequence ID" value="NZ_JBHSCP010000001.1"/>
</dbReference>
<comment type="caution">
    <text evidence="2">The sequence shown here is derived from an EMBL/GenBank/DDBJ whole genome shotgun (WGS) entry which is preliminary data.</text>
</comment>
<feature type="transmembrane region" description="Helical" evidence="1">
    <location>
        <begin position="78"/>
        <end position="99"/>
    </location>
</feature>
<dbReference type="Proteomes" id="UP000469430">
    <property type="component" value="Unassembled WGS sequence"/>
</dbReference>
<sequence>MASTPTGITLSPRSHERASERARALLSRSDALTPDEFGELDDLLREVSFVEFTALTSNPAYQAQLRAYEALARSTGRWVPVAASAVGIAILVCLSTLLLG</sequence>
<keyword evidence="1" id="KW-1133">Transmembrane helix</keyword>
<evidence type="ECO:0000313" key="2">
    <source>
        <dbReference type="EMBL" id="MXO98760.1"/>
    </source>
</evidence>
<dbReference type="AlphaFoldDB" id="A0A6I4TU82"/>
<dbReference type="EMBL" id="WTYJ01000001">
    <property type="protein sequence ID" value="MXO98760.1"/>
    <property type="molecule type" value="Genomic_DNA"/>
</dbReference>
<evidence type="ECO:0000313" key="3">
    <source>
        <dbReference type="Proteomes" id="UP000469430"/>
    </source>
</evidence>
<evidence type="ECO:0000256" key="1">
    <source>
        <dbReference type="SAM" id="Phobius"/>
    </source>
</evidence>
<keyword evidence="3" id="KW-1185">Reference proteome</keyword>
<keyword evidence="1" id="KW-0472">Membrane</keyword>
<reference evidence="2 3" key="1">
    <citation type="submission" date="2019-12" db="EMBL/GenBank/DDBJ databases">
        <title>Genomic-based taxomic classification of the family Erythrobacteraceae.</title>
        <authorList>
            <person name="Xu L."/>
        </authorList>
    </citation>
    <scope>NUCLEOTIDE SEQUENCE [LARGE SCALE GENOMIC DNA]</scope>
    <source>
        <strain evidence="2 3">S36</strain>
    </source>
</reference>